<evidence type="ECO:0000313" key="5">
    <source>
        <dbReference type="Proteomes" id="UP000800303"/>
    </source>
</evidence>
<proteinExistence type="predicted"/>
<accession>A0ABX0F0M5</accession>
<comment type="caution">
    <text evidence="4">The sequence shown here is derived from an EMBL/GenBank/DDBJ whole genome shotgun (WGS) entry which is preliminary data.</text>
</comment>
<evidence type="ECO:0000259" key="3">
    <source>
        <dbReference type="Pfam" id="PF22335"/>
    </source>
</evidence>
<gene>
    <name evidence="4" type="ORF">GYN08_01930</name>
</gene>
<keyword evidence="1" id="KW-0547">Nucleotide-binding</keyword>
<sequence>MKDSQTAWLAIYDVSGIQEYIFASNRLSENVGASRIVGRILKDDLPDVLREVADSYENARIETQWCDSSQVASSTFDIVEDVSLVAQIVYIGGGSAIVAFRDWDFYMKVNRRFAERIIKTTYTLSLAVAEVATNFECFVTDRKELEKRLQQVKSAMLRQRPFGAFPISEQEGFGGLPVTASGQRSTLQYLKQKASEDEKTSVGSRRRAEAEQTFPLPANLGNRYQWAFEMSDLVRERGEDGYVAVIHIDGNGMGKQLYRKMSEWEKQQLDYAGAVYEMRKLSLEIADGYQAKFAKIIEQIASKSLSDAKSSETEKQTLKIRPLIMDGDDVTLICEAEIGIPLAAAFLRELEAAEESEELKPSISLSACAGIALVHSHFPFSLAYEIAEECCKIAKSKRYKDLKNNKKAHSESCLDFHLVRGSYVRQLEDIRNAFKNSPDDPISKTSYLMQKRGEAAMTVDSYSALEDTVGRIQQGVEQGIWPRTWLNRLYETYAEGGVSGELNSLVDEMASRGYNIEDLCPPALRTGEIPHRLIRDALEIVEMHRSIEAGAVQEEGRQ</sequence>
<keyword evidence="5" id="KW-1185">Reference proteome</keyword>
<dbReference type="InterPro" id="IPR054767">
    <property type="entry name" value="Cas10-Cmr2_palm2"/>
</dbReference>
<evidence type="ECO:0000313" key="4">
    <source>
        <dbReference type="EMBL" id="NGZ74057.1"/>
    </source>
</evidence>
<dbReference type="Gene3D" id="3.30.70.270">
    <property type="match status" value="1"/>
</dbReference>
<evidence type="ECO:0000256" key="1">
    <source>
        <dbReference type="ARBA" id="ARBA00022741"/>
    </source>
</evidence>
<name>A0ABX0F0M5_9BACL</name>
<dbReference type="InterPro" id="IPR043128">
    <property type="entry name" value="Rev_trsase/Diguanyl_cyclase"/>
</dbReference>
<keyword evidence="2" id="KW-0051">Antiviral defense</keyword>
<dbReference type="RefSeq" id="WP_166271973.1">
    <property type="nucleotide sequence ID" value="NZ_JAAFGS010000001.1"/>
</dbReference>
<protein>
    <recommendedName>
        <fullName evidence="3">Cas10/Cmr2 second palm domain-containing protein</fullName>
    </recommendedName>
</protein>
<dbReference type="Pfam" id="PF22335">
    <property type="entry name" value="Cas10-Cmr2_palm2"/>
    <property type="match status" value="1"/>
</dbReference>
<feature type="domain" description="Cas10/Cmr2 second palm" evidence="3">
    <location>
        <begin position="242"/>
        <end position="401"/>
    </location>
</feature>
<dbReference type="EMBL" id="JAAFGS010000001">
    <property type="protein sequence ID" value="NGZ74057.1"/>
    <property type="molecule type" value="Genomic_DNA"/>
</dbReference>
<reference evidence="4 5" key="1">
    <citation type="submission" date="2020-01" db="EMBL/GenBank/DDBJ databases">
        <title>Polyphasic characterisation and genomic insights into a novel alkali tolerant bacterium VR-M41.</title>
        <authorList>
            <person name="Vemuluri V.R."/>
        </authorList>
    </citation>
    <scope>NUCLEOTIDE SEQUENCE [LARGE SCALE GENOMIC DNA]</scope>
    <source>
        <strain evidence="4 5">VR-M41</strain>
    </source>
</reference>
<dbReference type="Proteomes" id="UP000800303">
    <property type="component" value="Unassembled WGS sequence"/>
</dbReference>
<organism evidence="4 5">
    <name type="scientific">Saccharibacillus alkalitolerans</name>
    <dbReference type="NCBI Taxonomy" id="2705290"/>
    <lineage>
        <taxon>Bacteria</taxon>
        <taxon>Bacillati</taxon>
        <taxon>Bacillota</taxon>
        <taxon>Bacilli</taxon>
        <taxon>Bacillales</taxon>
        <taxon>Paenibacillaceae</taxon>
        <taxon>Saccharibacillus</taxon>
    </lineage>
</organism>
<evidence type="ECO:0000256" key="2">
    <source>
        <dbReference type="ARBA" id="ARBA00023118"/>
    </source>
</evidence>